<evidence type="ECO:0000313" key="2">
    <source>
        <dbReference type="Proteomes" id="UP001293593"/>
    </source>
</evidence>
<accession>A0AAE1IVR9</accession>
<proteinExistence type="predicted"/>
<dbReference type="EMBL" id="JAWXYG010000012">
    <property type="protein sequence ID" value="KAK4258303.1"/>
    <property type="molecule type" value="Genomic_DNA"/>
</dbReference>
<dbReference type="Proteomes" id="UP001293593">
    <property type="component" value="Unassembled WGS sequence"/>
</dbReference>
<comment type="caution">
    <text evidence="1">The sequence shown here is derived from an EMBL/GenBank/DDBJ whole genome shotgun (WGS) entry which is preliminary data.</text>
</comment>
<keyword evidence="2" id="KW-1185">Reference proteome</keyword>
<dbReference type="AlphaFoldDB" id="A0AAE1IVR9"/>
<sequence length="83" mass="9639">MDDRIEDIIRDVEEEAFYQSHAYGNVCSDAKTPLYSRCKKYQLLNAVLNLVSLKARHGWSDNSFSEMLETFKDMLPDDNVLPH</sequence>
<organism evidence="1 2">
    <name type="scientific">Acacia crassicarpa</name>
    <name type="common">northern wattle</name>
    <dbReference type="NCBI Taxonomy" id="499986"/>
    <lineage>
        <taxon>Eukaryota</taxon>
        <taxon>Viridiplantae</taxon>
        <taxon>Streptophyta</taxon>
        <taxon>Embryophyta</taxon>
        <taxon>Tracheophyta</taxon>
        <taxon>Spermatophyta</taxon>
        <taxon>Magnoliopsida</taxon>
        <taxon>eudicotyledons</taxon>
        <taxon>Gunneridae</taxon>
        <taxon>Pentapetalae</taxon>
        <taxon>rosids</taxon>
        <taxon>fabids</taxon>
        <taxon>Fabales</taxon>
        <taxon>Fabaceae</taxon>
        <taxon>Caesalpinioideae</taxon>
        <taxon>mimosoid clade</taxon>
        <taxon>Acacieae</taxon>
        <taxon>Acacia</taxon>
    </lineage>
</organism>
<evidence type="ECO:0008006" key="3">
    <source>
        <dbReference type="Google" id="ProtNLM"/>
    </source>
</evidence>
<evidence type="ECO:0000313" key="1">
    <source>
        <dbReference type="EMBL" id="KAK4258303.1"/>
    </source>
</evidence>
<reference evidence="1" key="1">
    <citation type="submission" date="2023-10" db="EMBL/GenBank/DDBJ databases">
        <title>Chromosome-level genome of the transformable northern wattle, Acacia crassicarpa.</title>
        <authorList>
            <person name="Massaro I."/>
            <person name="Sinha N.R."/>
            <person name="Poethig S."/>
            <person name="Leichty A.R."/>
        </authorList>
    </citation>
    <scope>NUCLEOTIDE SEQUENCE</scope>
    <source>
        <strain evidence="1">Acra3RX</strain>
        <tissue evidence="1">Leaf</tissue>
    </source>
</reference>
<gene>
    <name evidence="1" type="ORF">QN277_007763</name>
</gene>
<protein>
    <recommendedName>
        <fullName evidence="3">Transposase</fullName>
    </recommendedName>
</protein>
<name>A0AAE1IVR9_9FABA</name>